<gene>
    <name evidence="1" type="ORF">L6452_36306</name>
</gene>
<reference evidence="1 2" key="2">
    <citation type="journal article" date="2022" name="Mol. Ecol. Resour.">
        <title>The genomes of chicory, endive, great burdock and yacon provide insights into Asteraceae paleo-polyploidization history and plant inulin production.</title>
        <authorList>
            <person name="Fan W."/>
            <person name="Wang S."/>
            <person name="Wang H."/>
            <person name="Wang A."/>
            <person name="Jiang F."/>
            <person name="Liu H."/>
            <person name="Zhao H."/>
            <person name="Xu D."/>
            <person name="Zhang Y."/>
        </authorList>
    </citation>
    <scope>NUCLEOTIDE SEQUENCE [LARGE SCALE GENOMIC DNA]</scope>
    <source>
        <strain evidence="2">cv. Niubang</strain>
    </source>
</reference>
<comment type="caution">
    <text evidence="1">The sequence shown here is derived from an EMBL/GenBank/DDBJ whole genome shotgun (WGS) entry which is preliminary data.</text>
</comment>
<reference evidence="2" key="1">
    <citation type="journal article" date="2022" name="Mol. Ecol. Resour.">
        <title>The genomes of chicory, endive, great burdock and yacon provide insights into Asteraceae palaeo-polyploidization history and plant inulin production.</title>
        <authorList>
            <person name="Fan W."/>
            <person name="Wang S."/>
            <person name="Wang H."/>
            <person name="Wang A."/>
            <person name="Jiang F."/>
            <person name="Liu H."/>
            <person name="Zhao H."/>
            <person name="Xu D."/>
            <person name="Zhang Y."/>
        </authorList>
    </citation>
    <scope>NUCLEOTIDE SEQUENCE [LARGE SCALE GENOMIC DNA]</scope>
    <source>
        <strain evidence="2">cv. Niubang</strain>
    </source>
</reference>
<organism evidence="1 2">
    <name type="scientific">Arctium lappa</name>
    <name type="common">Greater burdock</name>
    <name type="synonym">Lappa major</name>
    <dbReference type="NCBI Taxonomy" id="4217"/>
    <lineage>
        <taxon>Eukaryota</taxon>
        <taxon>Viridiplantae</taxon>
        <taxon>Streptophyta</taxon>
        <taxon>Embryophyta</taxon>
        <taxon>Tracheophyta</taxon>
        <taxon>Spermatophyta</taxon>
        <taxon>Magnoliopsida</taxon>
        <taxon>eudicotyledons</taxon>
        <taxon>Gunneridae</taxon>
        <taxon>Pentapetalae</taxon>
        <taxon>asterids</taxon>
        <taxon>campanulids</taxon>
        <taxon>Asterales</taxon>
        <taxon>Asteraceae</taxon>
        <taxon>Carduoideae</taxon>
        <taxon>Cardueae</taxon>
        <taxon>Arctiinae</taxon>
        <taxon>Arctium</taxon>
    </lineage>
</organism>
<name>A0ACB8Y843_ARCLA</name>
<accession>A0ACB8Y843</accession>
<dbReference type="Proteomes" id="UP001055879">
    <property type="component" value="Linkage Group LG13"/>
</dbReference>
<sequence length="231" mass="24570">MFLGLYLNCGDSLKKFTENAVKKGLVKESVVDRAVTNNFATLMRLGLFDGIVLLKNSLGSLPLLPTYIKSVAVIGPNANATKAMIGNYAGIPCKYTTPLEALSDSVQTVYEPGCSNVLCNSSAKFDKAKNVAAAADAVVLVMGTDLTVEVEALDRTEIDLPGQQNLLVSEVAYATRGPVILVIMSGGGMDVNFTDTLEHQAGSVNLRFKPHQAYSLLLLGLSDITALLGWI</sequence>
<dbReference type="EMBL" id="CM042059">
    <property type="protein sequence ID" value="KAI3681507.1"/>
    <property type="molecule type" value="Genomic_DNA"/>
</dbReference>
<protein>
    <submittedName>
        <fullName evidence="1">Uncharacterized protein</fullName>
    </submittedName>
</protein>
<evidence type="ECO:0000313" key="1">
    <source>
        <dbReference type="EMBL" id="KAI3681507.1"/>
    </source>
</evidence>
<keyword evidence="2" id="KW-1185">Reference proteome</keyword>
<evidence type="ECO:0000313" key="2">
    <source>
        <dbReference type="Proteomes" id="UP001055879"/>
    </source>
</evidence>
<proteinExistence type="predicted"/>